<dbReference type="STRING" id="62101.AB835_04125"/>
<accession>A0A1D2QRY3</accession>
<evidence type="ECO:0008006" key="3">
    <source>
        <dbReference type="Google" id="ProtNLM"/>
    </source>
</evidence>
<proteinExistence type="predicted"/>
<name>A0A1D2QRY3_9GAMM</name>
<reference evidence="1 2" key="1">
    <citation type="journal article" date="2016" name="Appl. Environ. Microbiol.">
        <title>Lack of Overt Genome Reduction in the Bryostatin-Producing Bryozoan Symbiont "Candidatus Endobugula sertula".</title>
        <authorList>
            <person name="Miller I.J."/>
            <person name="Vanee N."/>
            <person name="Fong S.S."/>
            <person name="Lim-Fong G.E."/>
            <person name="Kwan J.C."/>
        </authorList>
    </citation>
    <scope>NUCLEOTIDE SEQUENCE [LARGE SCALE GENOMIC DNA]</scope>
    <source>
        <strain evidence="1">AB1-4</strain>
    </source>
</reference>
<gene>
    <name evidence="1" type="ORF">AB835_04125</name>
</gene>
<protein>
    <recommendedName>
        <fullName evidence="3">Glycosyl transferase family 2</fullName>
    </recommendedName>
</protein>
<dbReference type="AlphaFoldDB" id="A0A1D2QRY3"/>
<sequence length="340" mass="40336">MNIKLICHVKNSFEYLPSFLAYHEDLFDEIHIIDQCSDKDLRGLNNKNSHIFFYKTAYSFFNAMIATTAILEFKNIRHNSDFIFILDIDEFLPFAQRTSFEHFLKEHNKNDAIRFQWCNGLHFLPEGKEDFFLHESSDVRFFNKKSTTSKLAYNSHKTPWFLPLHGNHNAKFHFAKFALLRKRSQISESYLPLYHIPFTSKKNLIEKVKNFDKDEFLEKIINRHQITKNIFQRLTNNEATEDDLSFFAANYRTIGREEVIEAHAGHFQKKMFFQGLQEKISHWISHLNECTEVKTHPSPDTHKDQALKVLGKKTVGGRFFLYQLIKKNIFIDVENVIRFK</sequence>
<organism evidence="1 2">
    <name type="scientific">Candidatus Endobugula sertula</name>
    <name type="common">Bugula neritina bacterial symbiont</name>
    <dbReference type="NCBI Taxonomy" id="62101"/>
    <lineage>
        <taxon>Bacteria</taxon>
        <taxon>Pseudomonadati</taxon>
        <taxon>Pseudomonadota</taxon>
        <taxon>Gammaproteobacteria</taxon>
        <taxon>Cellvibrionales</taxon>
        <taxon>Cellvibrionaceae</taxon>
        <taxon>Candidatus Endobugula</taxon>
    </lineage>
</organism>
<dbReference type="Pfam" id="PF13704">
    <property type="entry name" value="Glyco_tranf_2_4"/>
    <property type="match status" value="1"/>
</dbReference>
<dbReference type="Proteomes" id="UP000242502">
    <property type="component" value="Unassembled WGS sequence"/>
</dbReference>
<comment type="caution">
    <text evidence="1">The sequence shown here is derived from an EMBL/GenBank/DDBJ whole genome shotgun (WGS) entry which is preliminary data.</text>
</comment>
<dbReference type="EMBL" id="MDLC01000010">
    <property type="protein sequence ID" value="ODS24358.1"/>
    <property type="molecule type" value="Genomic_DNA"/>
</dbReference>
<evidence type="ECO:0000313" key="1">
    <source>
        <dbReference type="EMBL" id="ODS24358.1"/>
    </source>
</evidence>
<evidence type="ECO:0000313" key="2">
    <source>
        <dbReference type="Proteomes" id="UP000242502"/>
    </source>
</evidence>